<evidence type="ECO:0000256" key="1">
    <source>
        <dbReference type="ARBA" id="ARBA00023002"/>
    </source>
</evidence>
<dbReference type="GO" id="GO:0016616">
    <property type="term" value="F:oxidoreductase activity, acting on the CH-OH group of donors, NAD or NADP as acceptor"/>
    <property type="evidence" value="ECO:0007669"/>
    <property type="project" value="UniProtKB-ARBA"/>
</dbReference>
<dbReference type="SUPFAM" id="SSF52283">
    <property type="entry name" value="Formate/glycerate dehydrogenase catalytic domain-like"/>
    <property type="match status" value="1"/>
</dbReference>
<dbReference type="Gene3D" id="3.40.50.720">
    <property type="entry name" value="NAD(P)-binding Rossmann-like Domain"/>
    <property type="match status" value="2"/>
</dbReference>
<accession>A0A542YV01</accession>
<evidence type="ECO:0000256" key="2">
    <source>
        <dbReference type="ARBA" id="ARBA00023027"/>
    </source>
</evidence>
<protein>
    <submittedName>
        <fullName evidence="4">Phosphoglycerate dehydrogenase-like enzyme</fullName>
    </submittedName>
</protein>
<evidence type="ECO:0000313" key="4">
    <source>
        <dbReference type="EMBL" id="TQL51916.1"/>
    </source>
</evidence>
<dbReference type="PANTHER" id="PTHR43333">
    <property type="entry name" value="2-HACID_DH_C DOMAIN-CONTAINING PROTEIN"/>
    <property type="match status" value="1"/>
</dbReference>
<name>A0A542YV01_9MICO</name>
<comment type="caution">
    <text evidence="4">The sequence shown here is derived from an EMBL/GenBank/DDBJ whole genome shotgun (WGS) entry which is preliminary data.</text>
</comment>
<evidence type="ECO:0000313" key="5">
    <source>
        <dbReference type="Proteomes" id="UP000319516"/>
    </source>
</evidence>
<organism evidence="4 5">
    <name type="scientific">Ornithinicoccus hortensis</name>
    <dbReference type="NCBI Taxonomy" id="82346"/>
    <lineage>
        <taxon>Bacteria</taxon>
        <taxon>Bacillati</taxon>
        <taxon>Actinomycetota</taxon>
        <taxon>Actinomycetes</taxon>
        <taxon>Micrococcales</taxon>
        <taxon>Intrasporangiaceae</taxon>
        <taxon>Ornithinicoccus</taxon>
    </lineage>
</organism>
<dbReference type="InterPro" id="IPR006140">
    <property type="entry name" value="D-isomer_DH_NAD-bd"/>
</dbReference>
<keyword evidence="2" id="KW-0520">NAD</keyword>
<dbReference type="Pfam" id="PF02826">
    <property type="entry name" value="2-Hacid_dh_C"/>
    <property type="match status" value="1"/>
</dbReference>
<dbReference type="InterPro" id="IPR029753">
    <property type="entry name" value="D-isomer_DH_CS"/>
</dbReference>
<dbReference type="SUPFAM" id="SSF51735">
    <property type="entry name" value="NAD(P)-binding Rossmann-fold domains"/>
    <property type="match status" value="1"/>
</dbReference>
<dbReference type="AlphaFoldDB" id="A0A542YV01"/>
<proteinExistence type="predicted"/>
<dbReference type="PROSITE" id="PS00671">
    <property type="entry name" value="D_2_HYDROXYACID_DH_3"/>
    <property type="match status" value="1"/>
</dbReference>
<reference evidence="4 5" key="1">
    <citation type="submission" date="2019-06" db="EMBL/GenBank/DDBJ databases">
        <title>Sequencing the genomes of 1000 actinobacteria strains.</title>
        <authorList>
            <person name="Klenk H.-P."/>
        </authorList>
    </citation>
    <scope>NUCLEOTIDE SEQUENCE [LARGE SCALE GENOMIC DNA]</scope>
    <source>
        <strain evidence="4 5">DSM 12335</strain>
    </source>
</reference>
<dbReference type="PANTHER" id="PTHR43333:SF1">
    <property type="entry name" value="D-ISOMER SPECIFIC 2-HYDROXYACID DEHYDROGENASE NAD-BINDING DOMAIN-CONTAINING PROTEIN"/>
    <property type="match status" value="1"/>
</dbReference>
<keyword evidence="5" id="KW-1185">Reference proteome</keyword>
<feature type="domain" description="D-isomer specific 2-hydroxyacid dehydrogenase NAD-binding" evidence="3">
    <location>
        <begin position="95"/>
        <end position="269"/>
    </location>
</feature>
<keyword evidence="1" id="KW-0560">Oxidoreductase</keyword>
<evidence type="ECO:0000259" key="3">
    <source>
        <dbReference type="Pfam" id="PF02826"/>
    </source>
</evidence>
<gene>
    <name evidence="4" type="ORF">FB467_3083</name>
</gene>
<dbReference type="EMBL" id="VFOP01000001">
    <property type="protein sequence ID" value="TQL51916.1"/>
    <property type="molecule type" value="Genomic_DNA"/>
</dbReference>
<dbReference type="GO" id="GO:0051287">
    <property type="term" value="F:NAD binding"/>
    <property type="evidence" value="ECO:0007669"/>
    <property type="project" value="InterPro"/>
</dbReference>
<dbReference type="Proteomes" id="UP000319516">
    <property type="component" value="Unassembled WGS sequence"/>
</dbReference>
<dbReference type="InterPro" id="IPR036291">
    <property type="entry name" value="NAD(P)-bd_dom_sf"/>
</dbReference>
<sequence length="310" mass="32947">MISVPPEIADLVGEVPGADIVTWDMQAPAPREDIEVMVVPPWNSPRVRELADHPKLRGVVLSSAGYDHMVRFLPPGVTLSNAVGVHDTATAELALALALAAQRDLPTFVRAQADRTWLPQAVNRSLADARVLLLGYGGVGRTITRRMLACEAPVTAVASRARAGDDLVDVVHGIEELDALLPEADVLVLALPLSDRTRGLLDGRRLGLLPDDALVLNVGRGPLVDTDALVAECSAGRLRAALDVTDPEPLPEDHPLWSLPNVLISPHRGGASTAFPARHAAYVRGLIERYVETGRLDNVVAVGPGEGDGQ</sequence>